<dbReference type="Gene3D" id="2.60.120.10">
    <property type="entry name" value="Jelly Rolls"/>
    <property type="match status" value="1"/>
</dbReference>
<proteinExistence type="predicted"/>
<dbReference type="InterPro" id="IPR011051">
    <property type="entry name" value="RmlC_Cupin_sf"/>
</dbReference>
<protein>
    <submittedName>
        <fullName evidence="2">Cupin domain-containing protein</fullName>
    </submittedName>
</protein>
<dbReference type="InterPro" id="IPR052535">
    <property type="entry name" value="Bacilysin_H2HPP_isomerase"/>
</dbReference>
<dbReference type="SUPFAM" id="SSF51182">
    <property type="entry name" value="RmlC-like cupins"/>
    <property type="match status" value="1"/>
</dbReference>
<dbReference type="PANTHER" id="PTHR40112">
    <property type="entry name" value="H2HPP ISOMERASE"/>
    <property type="match status" value="1"/>
</dbReference>
<dbReference type="InterPro" id="IPR014710">
    <property type="entry name" value="RmlC-like_jellyroll"/>
</dbReference>
<accession>A0ABS4BWE4</accession>
<dbReference type="CDD" id="cd02238">
    <property type="entry name" value="cupin_KdgF"/>
    <property type="match status" value="1"/>
</dbReference>
<organism evidence="2 3">
    <name type="scientific">Mariniflexile gromovii</name>
    <dbReference type="NCBI Taxonomy" id="362523"/>
    <lineage>
        <taxon>Bacteria</taxon>
        <taxon>Pseudomonadati</taxon>
        <taxon>Bacteroidota</taxon>
        <taxon>Flavobacteriia</taxon>
        <taxon>Flavobacteriales</taxon>
        <taxon>Flavobacteriaceae</taxon>
        <taxon>Mariniflexile</taxon>
    </lineage>
</organism>
<keyword evidence="3" id="KW-1185">Reference proteome</keyword>
<evidence type="ECO:0000313" key="2">
    <source>
        <dbReference type="EMBL" id="MBP0904908.1"/>
    </source>
</evidence>
<dbReference type="PIRSF" id="PIRSF029883">
    <property type="entry name" value="KdgF"/>
    <property type="match status" value="1"/>
</dbReference>
<gene>
    <name evidence="2" type="ORF">J8H85_13795</name>
</gene>
<dbReference type="Proteomes" id="UP000670776">
    <property type="component" value="Unassembled WGS sequence"/>
</dbReference>
<dbReference type="Pfam" id="PF07883">
    <property type="entry name" value="Cupin_2"/>
    <property type="match status" value="1"/>
</dbReference>
<feature type="domain" description="Cupin type-2" evidence="1">
    <location>
        <begin position="38"/>
        <end position="96"/>
    </location>
</feature>
<dbReference type="EMBL" id="JAGJCB010000014">
    <property type="protein sequence ID" value="MBP0904908.1"/>
    <property type="molecule type" value="Genomic_DNA"/>
</dbReference>
<dbReference type="PANTHER" id="PTHR40112:SF1">
    <property type="entry name" value="H2HPP ISOMERASE"/>
    <property type="match status" value="1"/>
</dbReference>
<evidence type="ECO:0000259" key="1">
    <source>
        <dbReference type="Pfam" id="PF07883"/>
    </source>
</evidence>
<dbReference type="RefSeq" id="WP_209655796.1">
    <property type="nucleotide sequence ID" value="NZ_JAGJCB010000014.1"/>
</dbReference>
<dbReference type="InterPro" id="IPR025499">
    <property type="entry name" value="KdgF"/>
</dbReference>
<dbReference type="InterPro" id="IPR013096">
    <property type="entry name" value="Cupin_2"/>
</dbReference>
<comment type="caution">
    <text evidence="2">The sequence shown here is derived from an EMBL/GenBank/DDBJ whole genome shotgun (WGS) entry which is preliminary data.</text>
</comment>
<sequence length="125" mass="14060">MKRFSEKYIITKEMEWEELGGGVSRKFLGYDNQIMMVRVKFEKGALGTPHKHFHTQATFCASGKFEFEIDGVKQIVEAGDGVYIEPNLLHSAVCLEAGELIDTFSPVREDFLSGEAVSYFGDKKA</sequence>
<name>A0ABS4BWE4_9FLAO</name>
<reference evidence="2 3" key="1">
    <citation type="submission" date="2021-04" db="EMBL/GenBank/DDBJ databases">
        <title>Mariniflexile gromovii gen. nov., sp. nov., a gliding bacterium isolated from the sea urchin Strongylocentrotus intermedius.</title>
        <authorList>
            <person name="Ko S."/>
            <person name="Le V."/>
            <person name="Ahn C.-Y."/>
            <person name="Oh H.-M."/>
        </authorList>
    </citation>
    <scope>NUCLEOTIDE SEQUENCE [LARGE SCALE GENOMIC DNA]</scope>
    <source>
        <strain evidence="2 3">KCTC 12570</strain>
    </source>
</reference>
<evidence type="ECO:0000313" key="3">
    <source>
        <dbReference type="Proteomes" id="UP000670776"/>
    </source>
</evidence>